<dbReference type="Gene3D" id="3.80.10.10">
    <property type="entry name" value="Ribonuclease Inhibitor"/>
    <property type="match status" value="2"/>
</dbReference>
<keyword evidence="3" id="KW-1185">Reference proteome</keyword>
<dbReference type="EMBL" id="PKMF04000480">
    <property type="protein sequence ID" value="KAK7829524.1"/>
    <property type="molecule type" value="Genomic_DNA"/>
</dbReference>
<dbReference type="SUPFAM" id="SSF52058">
    <property type="entry name" value="L domain-like"/>
    <property type="match status" value="1"/>
</dbReference>
<name>A0AAW0JS81_QUESU</name>
<dbReference type="InterPro" id="IPR056789">
    <property type="entry name" value="LRR_R13L1-DRL21"/>
</dbReference>
<gene>
    <name evidence="2" type="primary">RPPL1_3</name>
    <name evidence="2" type="ORF">CFP56_029021</name>
</gene>
<dbReference type="AlphaFoldDB" id="A0AAW0JS81"/>
<dbReference type="PANTHER" id="PTHR47186">
    <property type="entry name" value="LEUCINE-RICH REPEAT-CONTAINING PROTEIN 57"/>
    <property type="match status" value="1"/>
</dbReference>
<dbReference type="PANTHER" id="PTHR47186:SF18">
    <property type="entry name" value="RX N-TERMINAL DOMAIN-CONTAINING PROTEIN"/>
    <property type="match status" value="1"/>
</dbReference>
<feature type="domain" description="R13L1/DRL21-like LRR repeat region" evidence="1">
    <location>
        <begin position="18"/>
        <end position="140"/>
    </location>
</feature>
<evidence type="ECO:0000313" key="3">
    <source>
        <dbReference type="Proteomes" id="UP000237347"/>
    </source>
</evidence>
<dbReference type="Proteomes" id="UP000237347">
    <property type="component" value="Unassembled WGS sequence"/>
</dbReference>
<reference evidence="2 3" key="1">
    <citation type="journal article" date="2018" name="Sci. Data">
        <title>The draft genome sequence of cork oak.</title>
        <authorList>
            <person name="Ramos A.M."/>
            <person name="Usie A."/>
            <person name="Barbosa P."/>
            <person name="Barros P.M."/>
            <person name="Capote T."/>
            <person name="Chaves I."/>
            <person name="Simoes F."/>
            <person name="Abreu I."/>
            <person name="Carrasquinho I."/>
            <person name="Faro C."/>
            <person name="Guimaraes J.B."/>
            <person name="Mendonca D."/>
            <person name="Nobrega F."/>
            <person name="Rodrigues L."/>
            <person name="Saibo N.J.M."/>
            <person name="Varela M.C."/>
            <person name="Egas C."/>
            <person name="Matos J."/>
            <person name="Miguel C.M."/>
            <person name="Oliveira M.M."/>
            <person name="Ricardo C.P."/>
            <person name="Goncalves S."/>
        </authorList>
    </citation>
    <scope>NUCLEOTIDE SEQUENCE [LARGE SCALE GENOMIC DNA]</scope>
    <source>
        <strain evidence="3">cv. HL8</strain>
    </source>
</reference>
<sequence length="527" mass="59608">MSTKVSNFLVSQNADRRIEELGQLNQLRGQLTISNLENVRDKEEARRANLAEKAKIDMLGFYWSASARKRREVNYNNDEDVLEGLQPHQNLKSLQIGGFQGKKFPSWMLRSCDAKDALSLFDNLIEIILQRLQELMTVTEMLVPGIKKTQIEEHERLVEWQDVMEVTAARVVFPCLEELTIKDCPQLMMSELAFLPKQIICTSLRSLKIEKCGELSQIPEALHNLSSLDTLEIYQSFRSPYSIRNFRMPQPGFIPDIGELGNLSFIHHLSVNSCKKPELLPALDVVECLINLKMPVIFQCSNKRSHLINRLSIYFIPFKLQTADKGFEQSTVKFYHLTCLFLTDLPPIKSYSVIVASPRTLCSSDFNTSMLAKGPLFSSTYELYCTLKGPIVLDAPIHERVGRTVLNGKQIRFLTDLPPIKSYSVIVASPRTLCSSDFNTSMLAKSSLLSGLAVLTKRICCLGDLVHSKVLKELADTAWVPKLSDLLQSQLNLNFACRKLMSIADAHSLVLFCSSIRWAEILENIKS</sequence>
<evidence type="ECO:0000259" key="1">
    <source>
        <dbReference type="Pfam" id="PF25019"/>
    </source>
</evidence>
<dbReference type="InterPro" id="IPR032675">
    <property type="entry name" value="LRR_dom_sf"/>
</dbReference>
<accession>A0AAW0JS81</accession>
<dbReference type="Pfam" id="PF25019">
    <property type="entry name" value="LRR_R13L1-DRL21"/>
    <property type="match status" value="1"/>
</dbReference>
<organism evidence="2 3">
    <name type="scientific">Quercus suber</name>
    <name type="common">Cork oak</name>
    <dbReference type="NCBI Taxonomy" id="58331"/>
    <lineage>
        <taxon>Eukaryota</taxon>
        <taxon>Viridiplantae</taxon>
        <taxon>Streptophyta</taxon>
        <taxon>Embryophyta</taxon>
        <taxon>Tracheophyta</taxon>
        <taxon>Spermatophyta</taxon>
        <taxon>Magnoliopsida</taxon>
        <taxon>eudicotyledons</taxon>
        <taxon>Gunneridae</taxon>
        <taxon>Pentapetalae</taxon>
        <taxon>rosids</taxon>
        <taxon>fabids</taxon>
        <taxon>Fagales</taxon>
        <taxon>Fagaceae</taxon>
        <taxon>Quercus</taxon>
    </lineage>
</organism>
<evidence type="ECO:0000313" key="2">
    <source>
        <dbReference type="EMBL" id="KAK7829524.1"/>
    </source>
</evidence>
<protein>
    <submittedName>
        <fullName evidence="2">Disease resistance rpp13-like protein 1</fullName>
    </submittedName>
</protein>
<comment type="caution">
    <text evidence="2">The sequence shown here is derived from an EMBL/GenBank/DDBJ whole genome shotgun (WGS) entry which is preliminary data.</text>
</comment>
<proteinExistence type="predicted"/>